<proteinExistence type="predicted"/>
<dbReference type="Proteomes" id="UP001054945">
    <property type="component" value="Unassembled WGS sequence"/>
</dbReference>
<organism evidence="1 2">
    <name type="scientific">Caerostris extrusa</name>
    <name type="common">Bark spider</name>
    <name type="synonym">Caerostris bankana</name>
    <dbReference type="NCBI Taxonomy" id="172846"/>
    <lineage>
        <taxon>Eukaryota</taxon>
        <taxon>Metazoa</taxon>
        <taxon>Ecdysozoa</taxon>
        <taxon>Arthropoda</taxon>
        <taxon>Chelicerata</taxon>
        <taxon>Arachnida</taxon>
        <taxon>Araneae</taxon>
        <taxon>Araneomorphae</taxon>
        <taxon>Entelegynae</taxon>
        <taxon>Araneoidea</taxon>
        <taxon>Araneidae</taxon>
        <taxon>Caerostris</taxon>
    </lineage>
</organism>
<name>A0AAV4PDX2_CAEEX</name>
<evidence type="ECO:0000313" key="2">
    <source>
        <dbReference type="Proteomes" id="UP001054945"/>
    </source>
</evidence>
<keyword evidence="2" id="KW-1185">Reference proteome</keyword>
<sequence>GLLAKYIWQSPVWLSPSYQVWKWVNILGQGRPVRPNKLTTARVAGSAHLSNMECVNLLGQGIPDSQIQLTADRVAVSFLSNMEWVNFLGRGKPISQIQMAAAHVAVSFYQIFNASTFLGKLFRLAKTTGRRGVSFLPINMECVNFLGQGRPVSQIKLPSARVTISVISNMECVNLLSYN</sequence>
<dbReference type="AlphaFoldDB" id="A0AAV4PDX2"/>
<evidence type="ECO:0000313" key="1">
    <source>
        <dbReference type="EMBL" id="GIX94755.1"/>
    </source>
</evidence>
<accession>A0AAV4PDX2</accession>
<feature type="non-terminal residue" evidence="1">
    <location>
        <position position="1"/>
    </location>
</feature>
<gene>
    <name evidence="1" type="ORF">CEXT_20411</name>
</gene>
<reference evidence="1 2" key="1">
    <citation type="submission" date="2021-06" db="EMBL/GenBank/DDBJ databases">
        <title>Caerostris extrusa draft genome.</title>
        <authorList>
            <person name="Kono N."/>
            <person name="Arakawa K."/>
        </authorList>
    </citation>
    <scope>NUCLEOTIDE SEQUENCE [LARGE SCALE GENOMIC DNA]</scope>
</reference>
<dbReference type="EMBL" id="BPLR01004425">
    <property type="protein sequence ID" value="GIX94755.1"/>
    <property type="molecule type" value="Genomic_DNA"/>
</dbReference>
<comment type="caution">
    <text evidence="1">The sequence shown here is derived from an EMBL/GenBank/DDBJ whole genome shotgun (WGS) entry which is preliminary data.</text>
</comment>
<protein>
    <submittedName>
        <fullName evidence="1">Uncharacterized protein</fullName>
    </submittedName>
</protein>